<feature type="transmembrane region" description="Helical" evidence="13">
    <location>
        <begin position="21"/>
        <end position="45"/>
    </location>
</feature>
<dbReference type="AlphaFoldDB" id="A0A0U1BAI0"/>
<evidence type="ECO:0000256" key="10">
    <source>
        <dbReference type="ARBA" id="ARBA00023136"/>
    </source>
</evidence>
<evidence type="ECO:0000256" key="5">
    <source>
        <dbReference type="ARBA" id="ARBA00021907"/>
    </source>
</evidence>
<dbReference type="Pfam" id="PF18075">
    <property type="entry name" value="FtsX_ECD"/>
    <property type="match status" value="1"/>
</dbReference>
<keyword evidence="10 12" id="KW-0472">Membrane</keyword>
<dbReference type="PANTHER" id="PTHR47755:SF1">
    <property type="entry name" value="CELL DIVISION PROTEIN FTSX"/>
    <property type="match status" value="1"/>
</dbReference>
<dbReference type="OMA" id="IKTMQMV"/>
<dbReference type="InterPro" id="IPR004513">
    <property type="entry name" value="FtsX"/>
</dbReference>
<comment type="similarity">
    <text evidence="3 12">Belongs to the ABC-4 integral membrane protein family. FtsX subfamily.</text>
</comment>
<dbReference type="GeneID" id="93380413"/>
<reference evidence="18 21" key="3">
    <citation type="submission" date="2018-08" db="EMBL/GenBank/DDBJ databases">
        <title>Linezolid Resistance in Mycobacterium abscessus: MIC Distribution and Comprehensive Investigation of Resistance Mechanisms.</title>
        <authorList>
            <person name="Ye M."/>
            <person name="Xu L."/>
            <person name="Zou Y."/>
            <person name="Li B."/>
            <person name="Guo Q."/>
            <person name="Zhang Y."/>
            <person name="Zhan M."/>
            <person name="Xu B."/>
            <person name="Yu F."/>
            <person name="Zhang Z."/>
            <person name="Chu H."/>
        </authorList>
    </citation>
    <scope>NUCLEOTIDE SEQUENCE [LARGE SCALE GENOMIC DNA]</scope>
    <source>
        <strain evidence="18 21">G143</strain>
    </source>
</reference>
<dbReference type="Pfam" id="PF02687">
    <property type="entry name" value="FtsX"/>
    <property type="match status" value="1"/>
</dbReference>
<dbReference type="InterPro" id="IPR047929">
    <property type="entry name" value="FtsX_actino"/>
</dbReference>
<keyword evidence="6 12" id="KW-1003">Cell membrane</keyword>
<accession>A0A0U1BAI0</accession>
<dbReference type="PANTHER" id="PTHR47755">
    <property type="entry name" value="CELL DIVISION PROTEIN FTSX"/>
    <property type="match status" value="1"/>
</dbReference>
<comment type="subcellular location">
    <subcellularLocation>
        <location evidence="2">Cell membrane</location>
        <topology evidence="2">Multi-pass membrane protein</topology>
    </subcellularLocation>
</comment>
<dbReference type="InterPro" id="IPR040690">
    <property type="entry name" value="FtsX_ECD"/>
</dbReference>
<feature type="domain" description="ABC3 transporter permease C-terminal" evidence="14">
    <location>
        <begin position="178"/>
        <end position="291"/>
    </location>
</feature>
<dbReference type="InterPro" id="IPR003838">
    <property type="entry name" value="ABC3_permease_C"/>
</dbReference>
<dbReference type="PIRSF" id="PIRSF003097">
    <property type="entry name" value="FtsX"/>
    <property type="match status" value="1"/>
</dbReference>
<dbReference type="Proteomes" id="UP000284557">
    <property type="component" value="Unassembled WGS sequence"/>
</dbReference>
<evidence type="ECO:0000256" key="6">
    <source>
        <dbReference type="ARBA" id="ARBA00022475"/>
    </source>
</evidence>
<protein>
    <recommendedName>
        <fullName evidence="5 12">Cell division protein FtsX</fullName>
    </recommendedName>
</protein>
<gene>
    <name evidence="16" type="primary">ftsX</name>
    <name evidence="18" type="ORF">D2E76_25855</name>
    <name evidence="16" type="ORF">ERS075527_04973</name>
    <name evidence="17" type="ORF">ERS075579_02759</name>
</gene>
<evidence type="ECO:0000256" key="11">
    <source>
        <dbReference type="ARBA" id="ARBA00023306"/>
    </source>
</evidence>
<evidence type="ECO:0000256" key="4">
    <source>
        <dbReference type="ARBA" id="ARBA00011160"/>
    </source>
</evidence>
<evidence type="ECO:0000256" key="7">
    <source>
        <dbReference type="ARBA" id="ARBA00022618"/>
    </source>
</evidence>
<evidence type="ECO:0000256" key="8">
    <source>
        <dbReference type="ARBA" id="ARBA00022692"/>
    </source>
</evidence>
<reference evidence="17 20" key="1">
    <citation type="submission" date="2015-03" db="EMBL/GenBank/DDBJ databases">
        <authorList>
            <person name="Murphy D."/>
        </authorList>
    </citation>
    <scope>NUCLEOTIDE SEQUENCE [LARGE SCALE GENOMIC DNA]</scope>
    <source>
        <strain evidence="17 20">PAP088</strain>
    </source>
</reference>
<evidence type="ECO:0000256" key="1">
    <source>
        <dbReference type="ARBA" id="ARBA00003552"/>
    </source>
</evidence>
<feature type="domain" description="FtsX extracellular" evidence="15">
    <location>
        <begin position="56"/>
        <end position="155"/>
    </location>
</feature>
<dbReference type="Proteomes" id="UP000038487">
    <property type="component" value="Unassembled WGS sequence"/>
</dbReference>
<evidence type="ECO:0000256" key="2">
    <source>
        <dbReference type="ARBA" id="ARBA00004651"/>
    </source>
</evidence>
<keyword evidence="9 13" id="KW-1133">Transmembrane helix</keyword>
<evidence type="ECO:0000259" key="15">
    <source>
        <dbReference type="Pfam" id="PF18075"/>
    </source>
</evidence>
<keyword evidence="7 12" id="KW-0132">Cell division</keyword>
<proteinExistence type="inferred from homology"/>
<dbReference type="GO" id="GO:0051301">
    <property type="term" value="P:cell division"/>
    <property type="evidence" value="ECO:0007669"/>
    <property type="project" value="UniProtKB-KW"/>
</dbReference>
<reference evidence="16 19" key="2">
    <citation type="submission" date="2015-03" db="EMBL/GenBank/DDBJ databases">
        <authorList>
            <consortium name="Pathogen Informatics"/>
            <person name="Murphy D."/>
        </authorList>
    </citation>
    <scope>NUCLEOTIDE SEQUENCE [LARGE SCALE GENOMIC DNA]</scope>
    <source>
        <strain evidence="16 19">PAP036</strain>
    </source>
</reference>
<keyword evidence="8 13" id="KW-0812">Transmembrane</keyword>
<evidence type="ECO:0000313" key="16">
    <source>
        <dbReference type="EMBL" id="CPT65786.1"/>
    </source>
</evidence>
<sequence>MRFGFLFNEVVTGLRRNVTMTVAMIITTAIAIGLFGGGLLVISLAKNSKAIYLDRVETQIFLTEDLSATDTTCSSDICKGLRDEIEKRSDIKSVRFVNREDAYADAGRRLPQFQDLMKDVSKDAFPASFIVKLKDPEKHADFDEAFVGKPGVRGVLNQKDLIDRLFAVLDSLRDAAFMIALIQAVGAVLLIANMVQVAAYTRRTEVGIMRLVGATRWYTQLPFLLEAVIAALAGVALAVIGLIIARVTILNGALQQFIQANLVAPITYGDVFLAAIQMAALGILLAGVTAYVTLRLYVRR</sequence>
<evidence type="ECO:0000313" key="20">
    <source>
        <dbReference type="Proteomes" id="UP000045782"/>
    </source>
</evidence>
<dbReference type="Gene3D" id="3.30.70.3040">
    <property type="match status" value="1"/>
</dbReference>
<comment type="function">
    <text evidence="1">Part of the ABC transporter FtsEX involved in cellular division.</text>
</comment>
<keyword evidence="11 12" id="KW-0131">Cell cycle</keyword>
<evidence type="ECO:0000313" key="19">
    <source>
        <dbReference type="Proteomes" id="UP000038487"/>
    </source>
</evidence>
<evidence type="ECO:0000256" key="12">
    <source>
        <dbReference type="PIRNR" id="PIRNR003097"/>
    </source>
</evidence>
<feature type="transmembrane region" description="Helical" evidence="13">
    <location>
        <begin position="271"/>
        <end position="294"/>
    </location>
</feature>
<dbReference type="PATRIC" id="fig|36809.44.peg.3350"/>
<feature type="transmembrane region" description="Helical" evidence="13">
    <location>
        <begin position="175"/>
        <end position="200"/>
    </location>
</feature>
<evidence type="ECO:0000259" key="14">
    <source>
        <dbReference type="Pfam" id="PF02687"/>
    </source>
</evidence>
<name>A0A0U1BAI0_9MYCO</name>
<evidence type="ECO:0000256" key="13">
    <source>
        <dbReference type="SAM" id="Phobius"/>
    </source>
</evidence>
<evidence type="ECO:0000313" key="18">
    <source>
        <dbReference type="EMBL" id="RIT29179.1"/>
    </source>
</evidence>
<evidence type="ECO:0000256" key="3">
    <source>
        <dbReference type="ARBA" id="ARBA00007379"/>
    </source>
</evidence>
<dbReference type="EMBL" id="CSUW01000015">
    <property type="protein sequence ID" value="CPT65786.1"/>
    <property type="molecule type" value="Genomic_DNA"/>
</dbReference>
<dbReference type="Proteomes" id="UP000045782">
    <property type="component" value="Unassembled WGS sequence"/>
</dbReference>
<comment type="subunit">
    <text evidence="4">Forms a membrane-associated complex with FtsE.</text>
</comment>
<dbReference type="RefSeq" id="WP_005056458.1">
    <property type="nucleotide sequence ID" value="NZ_AP022621.1"/>
</dbReference>
<evidence type="ECO:0000313" key="21">
    <source>
        <dbReference type="Proteomes" id="UP000284557"/>
    </source>
</evidence>
<dbReference type="NCBIfam" id="NF038346">
    <property type="entry name" value="FtsX_actino"/>
    <property type="match status" value="1"/>
</dbReference>
<feature type="transmembrane region" description="Helical" evidence="13">
    <location>
        <begin position="221"/>
        <end position="245"/>
    </location>
</feature>
<dbReference type="EMBL" id="QXBN01000036">
    <property type="protein sequence ID" value="RIT29179.1"/>
    <property type="molecule type" value="Genomic_DNA"/>
</dbReference>
<dbReference type="EMBL" id="CSWP01000005">
    <property type="protein sequence ID" value="CPV56093.1"/>
    <property type="molecule type" value="Genomic_DNA"/>
</dbReference>
<evidence type="ECO:0000256" key="9">
    <source>
        <dbReference type="ARBA" id="ARBA00022989"/>
    </source>
</evidence>
<organism evidence="16 19">
    <name type="scientific">Mycobacteroides abscessus</name>
    <dbReference type="NCBI Taxonomy" id="36809"/>
    <lineage>
        <taxon>Bacteria</taxon>
        <taxon>Bacillati</taxon>
        <taxon>Actinomycetota</taxon>
        <taxon>Actinomycetes</taxon>
        <taxon>Mycobacteriales</taxon>
        <taxon>Mycobacteriaceae</taxon>
        <taxon>Mycobacteroides</taxon>
    </lineage>
</organism>
<dbReference type="GO" id="GO:0005886">
    <property type="term" value="C:plasma membrane"/>
    <property type="evidence" value="ECO:0007669"/>
    <property type="project" value="UniProtKB-SubCell"/>
</dbReference>
<evidence type="ECO:0000313" key="17">
    <source>
        <dbReference type="EMBL" id="CPV56093.1"/>
    </source>
</evidence>